<dbReference type="NCBIfam" id="TIGR00174">
    <property type="entry name" value="miaA"/>
    <property type="match status" value="1"/>
</dbReference>
<dbReference type="InterPro" id="IPR027417">
    <property type="entry name" value="P-loop_NTPase"/>
</dbReference>
<evidence type="ECO:0000256" key="7">
    <source>
        <dbReference type="ARBA" id="ARBA00022840"/>
    </source>
</evidence>
<evidence type="ECO:0000256" key="10">
    <source>
        <dbReference type="HAMAP-Rule" id="MF_00185"/>
    </source>
</evidence>
<comment type="caution">
    <text evidence="14">The sequence shown here is derived from an EMBL/GenBank/DDBJ whole genome shotgun (WGS) entry which is preliminary data.</text>
</comment>
<dbReference type="InterPro" id="IPR039657">
    <property type="entry name" value="Dimethylallyltransferase"/>
</dbReference>
<organism evidence="14 15">
    <name type="scientific">Algibacter lectus</name>
    <dbReference type="NCBI Taxonomy" id="221126"/>
    <lineage>
        <taxon>Bacteria</taxon>
        <taxon>Pseudomonadati</taxon>
        <taxon>Bacteroidota</taxon>
        <taxon>Flavobacteriia</taxon>
        <taxon>Flavobacteriales</taxon>
        <taxon>Flavobacteriaceae</taxon>
        <taxon>Algibacter</taxon>
    </lineage>
</organism>
<comment type="similarity">
    <text evidence="3 10 13">Belongs to the IPP transferase family.</text>
</comment>
<evidence type="ECO:0000313" key="14">
    <source>
        <dbReference type="EMBL" id="GAL77569.1"/>
    </source>
</evidence>
<dbReference type="GO" id="GO:0005524">
    <property type="term" value="F:ATP binding"/>
    <property type="evidence" value="ECO:0007669"/>
    <property type="project" value="UniProtKB-UniRule"/>
</dbReference>
<dbReference type="Proteomes" id="UP000029643">
    <property type="component" value="Unassembled WGS sequence"/>
</dbReference>
<evidence type="ECO:0000256" key="5">
    <source>
        <dbReference type="ARBA" id="ARBA00022694"/>
    </source>
</evidence>
<gene>
    <name evidence="10" type="primary">miaA</name>
    <name evidence="14" type="ORF">JCM19274_5282</name>
</gene>
<dbReference type="PANTHER" id="PTHR11088:SF60">
    <property type="entry name" value="TRNA DIMETHYLALLYLTRANSFERASE"/>
    <property type="match status" value="1"/>
</dbReference>
<evidence type="ECO:0000256" key="13">
    <source>
        <dbReference type="RuleBase" id="RU003785"/>
    </source>
</evidence>
<comment type="function">
    <text evidence="2 10 12">Catalyzes the transfer of a dimethylallyl group onto the adenine at position 37 in tRNAs that read codons beginning with uridine, leading to the formation of N6-(dimethylallyl)adenosine (i(6)A).</text>
</comment>
<dbReference type="AlphaFoldDB" id="A0A090WQC4"/>
<evidence type="ECO:0000256" key="12">
    <source>
        <dbReference type="RuleBase" id="RU003784"/>
    </source>
</evidence>
<dbReference type="Gene3D" id="1.10.20.140">
    <property type="match status" value="1"/>
</dbReference>
<evidence type="ECO:0000256" key="3">
    <source>
        <dbReference type="ARBA" id="ARBA00005842"/>
    </source>
</evidence>
<dbReference type="EMBL" id="BBNU01000001">
    <property type="protein sequence ID" value="GAL77569.1"/>
    <property type="molecule type" value="Genomic_DNA"/>
</dbReference>
<evidence type="ECO:0000256" key="9">
    <source>
        <dbReference type="ARBA" id="ARBA00049563"/>
    </source>
</evidence>
<accession>A0A090WQC4</accession>
<feature type="binding site" evidence="10">
    <location>
        <begin position="29"/>
        <end position="34"/>
    </location>
    <ligand>
        <name>substrate</name>
    </ligand>
</feature>
<dbReference type="Pfam" id="PF01715">
    <property type="entry name" value="IPPT"/>
    <property type="match status" value="1"/>
</dbReference>
<feature type="site" description="Interaction with substrate tRNA" evidence="10">
    <location>
        <position position="141"/>
    </location>
</feature>
<dbReference type="RefSeq" id="WP_227805285.1">
    <property type="nucleotide sequence ID" value="NZ_BBNU01000001.1"/>
</dbReference>
<dbReference type="HAMAP" id="MF_00185">
    <property type="entry name" value="IPP_trans"/>
    <property type="match status" value="1"/>
</dbReference>
<feature type="site" description="Interaction with substrate tRNA" evidence="10">
    <location>
        <position position="119"/>
    </location>
</feature>
<dbReference type="STRING" id="221126.SAMN04489722_102311"/>
<dbReference type="GO" id="GO:0052381">
    <property type="term" value="F:tRNA dimethylallyltransferase activity"/>
    <property type="evidence" value="ECO:0007669"/>
    <property type="project" value="UniProtKB-UniRule"/>
</dbReference>
<keyword evidence="6 10" id="KW-0547">Nucleotide-binding</keyword>
<dbReference type="PANTHER" id="PTHR11088">
    <property type="entry name" value="TRNA DIMETHYLALLYLTRANSFERASE"/>
    <property type="match status" value="1"/>
</dbReference>
<sequence>MLFSIFENSKKRNLISTTPKYLISIVGPTAIGKTALSIKLAQYFKTEIISADSRQFFKEMQIGTAAPPNVEELAGAKHHFIHHKSVQDNYNVGAFEKDATSCLEQIFKSNDVAIMVGGSGLYNDAVTKGLDYFPGVKPSIREELNKQLELNGLEHLATQLKTLDPTAYKTISIDNPHRVIRALEICIGSGKPYSSFLNKEKNKRPFTTITVGLTADRELIYNRINQRVDIMINNGLLDEVKTLLPYEDLNALNTVGYKELFRYLSGEWTLEFAILEIKKNTRRFAKRQLTWFKRNESTLWFDYESDLEKIATSVQAQMV</sequence>
<name>A0A090WQC4_9FLAO</name>
<protein>
    <recommendedName>
        <fullName evidence="10">tRNA dimethylallyltransferase</fullName>
        <ecNumber evidence="10">2.5.1.75</ecNumber>
    </recommendedName>
    <alternativeName>
        <fullName evidence="10">Dimethylallyl diphosphate:tRNA dimethylallyltransferase</fullName>
        <shortName evidence="10">DMAPP:tRNA dimethylallyltransferase</shortName>
        <shortName evidence="10">DMATase</shortName>
    </alternativeName>
    <alternativeName>
        <fullName evidence="10">Isopentenyl-diphosphate:tRNA isopentenyltransferase</fullName>
        <shortName evidence="10">IPP transferase</shortName>
        <shortName evidence="10">IPPT</shortName>
        <shortName evidence="10">IPTase</shortName>
    </alternativeName>
</protein>
<keyword evidence="4 10" id="KW-0808">Transferase</keyword>
<evidence type="ECO:0000313" key="15">
    <source>
        <dbReference type="Proteomes" id="UP000029643"/>
    </source>
</evidence>
<evidence type="ECO:0000256" key="1">
    <source>
        <dbReference type="ARBA" id="ARBA00001946"/>
    </source>
</evidence>
<evidence type="ECO:0000256" key="6">
    <source>
        <dbReference type="ARBA" id="ARBA00022741"/>
    </source>
</evidence>
<dbReference type="InterPro" id="IPR018022">
    <property type="entry name" value="IPT"/>
</dbReference>
<keyword evidence="8 10" id="KW-0460">Magnesium</keyword>
<comment type="subunit">
    <text evidence="10">Monomer.</text>
</comment>
<keyword evidence="7 10" id="KW-0067">ATP-binding</keyword>
<comment type="catalytic activity">
    <reaction evidence="9 10 11">
        <text>adenosine(37) in tRNA + dimethylallyl diphosphate = N(6)-dimethylallyladenosine(37) in tRNA + diphosphate</text>
        <dbReference type="Rhea" id="RHEA:26482"/>
        <dbReference type="Rhea" id="RHEA-COMP:10162"/>
        <dbReference type="Rhea" id="RHEA-COMP:10375"/>
        <dbReference type="ChEBI" id="CHEBI:33019"/>
        <dbReference type="ChEBI" id="CHEBI:57623"/>
        <dbReference type="ChEBI" id="CHEBI:74411"/>
        <dbReference type="ChEBI" id="CHEBI:74415"/>
        <dbReference type="EC" id="2.5.1.75"/>
    </reaction>
</comment>
<feature type="binding site" evidence="10">
    <location>
        <begin position="27"/>
        <end position="34"/>
    </location>
    <ligand>
        <name>ATP</name>
        <dbReference type="ChEBI" id="CHEBI:30616"/>
    </ligand>
</feature>
<comment type="cofactor">
    <cofactor evidence="1 10">
        <name>Mg(2+)</name>
        <dbReference type="ChEBI" id="CHEBI:18420"/>
    </cofactor>
</comment>
<dbReference type="SUPFAM" id="SSF52540">
    <property type="entry name" value="P-loop containing nucleoside triphosphate hydrolases"/>
    <property type="match status" value="2"/>
</dbReference>
<evidence type="ECO:0000256" key="4">
    <source>
        <dbReference type="ARBA" id="ARBA00022679"/>
    </source>
</evidence>
<comment type="caution">
    <text evidence="10">Lacks conserved residue(s) required for the propagation of feature annotation.</text>
</comment>
<evidence type="ECO:0000256" key="11">
    <source>
        <dbReference type="RuleBase" id="RU003783"/>
    </source>
</evidence>
<evidence type="ECO:0000256" key="2">
    <source>
        <dbReference type="ARBA" id="ARBA00003213"/>
    </source>
</evidence>
<keyword evidence="5 10" id="KW-0819">tRNA processing</keyword>
<dbReference type="EC" id="2.5.1.75" evidence="10"/>
<reference evidence="14 15" key="1">
    <citation type="journal article" date="2014" name="Genome Announc.">
        <title>Draft Genome Sequences of Marine Flavobacterium Algibacter lectus Strains SS8 and NR4.</title>
        <authorList>
            <person name="Takatani N."/>
            <person name="Nakanishi M."/>
            <person name="Meirelles P."/>
            <person name="Mino S."/>
            <person name="Suda W."/>
            <person name="Oshima K."/>
            <person name="Hattori M."/>
            <person name="Ohkuma M."/>
            <person name="Hosokawa M."/>
            <person name="Miyashita K."/>
            <person name="Thompson F.L."/>
            <person name="Niwa A."/>
            <person name="Sawabe T."/>
            <person name="Sawabe T."/>
        </authorList>
    </citation>
    <scope>NUCLEOTIDE SEQUENCE [LARGE SCALE GENOMIC DNA]</scope>
    <source>
        <strain evidence="15">JCM19274</strain>
    </source>
</reference>
<dbReference type="Gene3D" id="3.40.50.300">
    <property type="entry name" value="P-loop containing nucleotide triphosphate hydrolases"/>
    <property type="match status" value="1"/>
</dbReference>
<dbReference type="GO" id="GO:0006400">
    <property type="term" value="P:tRNA modification"/>
    <property type="evidence" value="ECO:0007669"/>
    <property type="project" value="TreeGrafter"/>
</dbReference>
<proteinExistence type="inferred from homology"/>
<evidence type="ECO:0000256" key="8">
    <source>
        <dbReference type="ARBA" id="ARBA00022842"/>
    </source>
</evidence>
<feature type="region of interest" description="Interaction with substrate tRNA" evidence="10">
    <location>
        <begin position="52"/>
        <end position="55"/>
    </location>
</feature>